<comment type="caution">
    <text evidence="9">The sequence shown here is derived from an EMBL/GenBank/DDBJ whole genome shotgun (WGS) entry which is preliminary data.</text>
</comment>
<keyword evidence="3 5" id="KW-0697">Rotamase</keyword>
<feature type="chain" id="PRO_5046535208" description="peptidylprolyl isomerase" evidence="7">
    <location>
        <begin position="32"/>
        <end position="327"/>
    </location>
</feature>
<evidence type="ECO:0000256" key="4">
    <source>
        <dbReference type="ARBA" id="ARBA00023235"/>
    </source>
</evidence>
<dbReference type="InterPro" id="IPR001179">
    <property type="entry name" value="PPIase_FKBP_dom"/>
</dbReference>
<organism evidence="9 10">
    <name type="scientific">Georgenia daeguensis</name>
    <dbReference type="NCBI Taxonomy" id="908355"/>
    <lineage>
        <taxon>Bacteria</taxon>
        <taxon>Bacillati</taxon>
        <taxon>Actinomycetota</taxon>
        <taxon>Actinomycetes</taxon>
        <taxon>Micrococcales</taxon>
        <taxon>Bogoriellaceae</taxon>
        <taxon>Georgenia</taxon>
    </lineage>
</organism>
<evidence type="ECO:0000313" key="9">
    <source>
        <dbReference type="EMBL" id="GAA4286452.1"/>
    </source>
</evidence>
<dbReference type="Pfam" id="PF00254">
    <property type="entry name" value="FKBP_C"/>
    <property type="match status" value="1"/>
</dbReference>
<dbReference type="Proteomes" id="UP001499841">
    <property type="component" value="Unassembled WGS sequence"/>
</dbReference>
<protein>
    <recommendedName>
        <fullName evidence="2 5">peptidylprolyl isomerase</fullName>
        <ecNumber evidence="2 5">5.2.1.8</ecNumber>
    </recommendedName>
</protein>
<feature type="signal peptide" evidence="7">
    <location>
        <begin position="1"/>
        <end position="31"/>
    </location>
</feature>
<dbReference type="PROSITE" id="PS51257">
    <property type="entry name" value="PROKAR_LIPOPROTEIN"/>
    <property type="match status" value="1"/>
</dbReference>
<dbReference type="PROSITE" id="PS50059">
    <property type="entry name" value="FKBP_PPIASE"/>
    <property type="match status" value="1"/>
</dbReference>
<keyword evidence="4 5" id="KW-0413">Isomerase</keyword>
<dbReference type="SUPFAM" id="SSF54534">
    <property type="entry name" value="FKBP-like"/>
    <property type="match status" value="1"/>
</dbReference>
<gene>
    <name evidence="9" type="ORF">GCM10022262_08110</name>
</gene>
<feature type="domain" description="PPIase FKBP-type" evidence="8">
    <location>
        <begin position="215"/>
        <end position="279"/>
    </location>
</feature>
<evidence type="ECO:0000313" key="10">
    <source>
        <dbReference type="Proteomes" id="UP001499841"/>
    </source>
</evidence>
<dbReference type="EMBL" id="BAABBA010000003">
    <property type="protein sequence ID" value="GAA4286452.1"/>
    <property type="molecule type" value="Genomic_DNA"/>
</dbReference>
<reference evidence="10" key="1">
    <citation type="journal article" date="2019" name="Int. J. Syst. Evol. Microbiol.">
        <title>The Global Catalogue of Microorganisms (GCM) 10K type strain sequencing project: providing services to taxonomists for standard genome sequencing and annotation.</title>
        <authorList>
            <consortium name="The Broad Institute Genomics Platform"/>
            <consortium name="The Broad Institute Genome Sequencing Center for Infectious Disease"/>
            <person name="Wu L."/>
            <person name="Ma J."/>
        </authorList>
    </citation>
    <scope>NUCLEOTIDE SEQUENCE [LARGE SCALE GENOMIC DNA]</scope>
    <source>
        <strain evidence="10">JCM 17459</strain>
    </source>
</reference>
<name>A0ABP8ERA1_9MICO</name>
<accession>A0ABP8ERA1</accession>
<dbReference type="RefSeq" id="WP_345037976.1">
    <property type="nucleotide sequence ID" value="NZ_BAABBA010000003.1"/>
</dbReference>
<evidence type="ECO:0000256" key="3">
    <source>
        <dbReference type="ARBA" id="ARBA00023110"/>
    </source>
</evidence>
<evidence type="ECO:0000256" key="5">
    <source>
        <dbReference type="PROSITE-ProRule" id="PRU00277"/>
    </source>
</evidence>
<evidence type="ECO:0000259" key="8">
    <source>
        <dbReference type="PROSITE" id="PS50059"/>
    </source>
</evidence>
<dbReference type="Gene3D" id="3.10.50.40">
    <property type="match status" value="1"/>
</dbReference>
<keyword evidence="10" id="KW-1185">Reference proteome</keyword>
<evidence type="ECO:0000256" key="1">
    <source>
        <dbReference type="ARBA" id="ARBA00000971"/>
    </source>
</evidence>
<feature type="region of interest" description="Disordered" evidence="6">
    <location>
        <begin position="298"/>
        <end position="327"/>
    </location>
</feature>
<sequence length="327" mass="33776">MKFDLTNRRRGARSRIAALVALLLTSVLLVACTEDPVKNEEEVAGVTVSGAFGSVPVVTFDPPLPLEDATVETLIEGDGRELVEGAPILLSLTAYDGDDGGLVEGRDVGIARTLMLTPEDVGEDLFPVLSGAREGSRLLVQQPIEEDGEERMLVLVLDALYTQARGEAVAPRDGLPAVTLGDDGAPSIAVPDAEPPAALVVAPLIRGEGQQVRPGQDVTVQYTGVEWESGEPYDSTWEGGKVPQTVRLDETIDGLRDGLVDQPVGSQVLLVIPPGQAHGTDTLVLVVDILAASGGDEGSVVGGAEGTAPATEGPVTEGPTAEGTPAG</sequence>
<comment type="catalytic activity">
    <reaction evidence="1 5">
        <text>[protein]-peptidylproline (omega=180) = [protein]-peptidylproline (omega=0)</text>
        <dbReference type="Rhea" id="RHEA:16237"/>
        <dbReference type="Rhea" id="RHEA-COMP:10747"/>
        <dbReference type="Rhea" id="RHEA-COMP:10748"/>
        <dbReference type="ChEBI" id="CHEBI:83833"/>
        <dbReference type="ChEBI" id="CHEBI:83834"/>
        <dbReference type="EC" id="5.2.1.8"/>
    </reaction>
</comment>
<keyword evidence="7" id="KW-0732">Signal</keyword>
<proteinExistence type="predicted"/>
<dbReference type="InterPro" id="IPR046357">
    <property type="entry name" value="PPIase_dom_sf"/>
</dbReference>
<dbReference type="GO" id="GO:0016853">
    <property type="term" value="F:isomerase activity"/>
    <property type="evidence" value="ECO:0007669"/>
    <property type="project" value="UniProtKB-KW"/>
</dbReference>
<evidence type="ECO:0000256" key="2">
    <source>
        <dbReference type="ARBA" id="ARBA00013194"/>
    </source>
</evidence>
<evidence type="ECO:0000256" key="6">
    <source>
        <dbReference type="SAM" id="MobiDB-lite"/>
    </source>
</evidence>
<evidence type="ECO:0000256" key="7">
    <source>
        <dbReference type="SAM" id="SignalP"/>
    </source>
</evidence>
<dbReference type="EC" id="5.2.1.8" evidence="2 5"/>